<proteinExistence type="predicted"/>
<evidence type="ECO:0000256" key="1">
    <source>
        <dbReference type="SAM" id="MobiDB-lite"/>
    </source>
</evidence>
<feature type="compositionally biased region" description="Basic residues" evidence="1">
    <location>
        <begin position="1"/>
        <end position="11"/>
    </location>
</feature>
<dbReference type="EMBL" id="OBQI01000009">
    <property type="protein sequence ID" value="SOC53568.1"/>
    <property type="molecule type" value="Genomic_DNA"/>
</dbReference>
<accession>A0A285VJ34</accession>
<organism evidence="2 3">
    <name type="scientific">Blastococcus aggregatus</name>
    <dbReference type="NCBI Taxonomy" id="38502"/>
    <lineage>
        <taxon>Bacteria</taxon>
        <taxon>Bacillati</taxon>
        <taxon>Actinomycetota</taxon>
        <taxon>Actinomycetes</taxon>
        <taxon>Geodermatophilales</taxon>
        <taxon>Geodermatophilaceae</taxon>
        <taxon>Blastococcus</taxon>
    </lineage>
</organism>
<dbReference type="OrthoDB" id="4407240at2"/>
<sequence length="417" mass="44553">MPSGGRRKRQPNRTATRKPYQPPPAKLRLAIATAPQSSDASVTLANDLRLVRSAVLYADEVELISPGVEMIGNVVALGNGSKQDVVALLSSLDDLTLTRLGVEPISLPQWRQALQLFGNMTPEALDAVSSLTGQSIPDEVRDATNQAQNALATALEQFRGVADQMTLDSGADELTLAMEAGLLRLSTPIVGDGDTDAFVARYMEKLRELIQNPRVHLLLDELTGSLVRSMINGGRVEPNRLTIANAGEAAVGSGLIARLPAFDEAPLGEVLDLRRDLQDPLSRYRRSVADMATRLRVGPFDSDLPADIDHLYVTEVQPAIADLREQLADHGLVREVGRHLGVSVEPLIKGLAGSALALGATSLADLSAWVTAAASAAPAGIAAAQAAVSGVVSSREESESLKRHDLFYLYEIDRRLS</sequence>
<feature type="region of interest" description="Disordered" evidence="1">
    <location>
        <begin position="1"/>
        <end position="24"/>
    </location>
</feature>
<gene>
    <name evidence="2" type="ORF">SAMN05660748_4499</name>
</gene>
<dbReference type="RefSeq" id="WP_141437202.1">
    <property type="nucleotide sequence ID" value="NZ_OBQI01000009.1"/>
</dbReference>
<dbReference type="AlphaFoldDB" id="A0A285VJ34"/>
<keyword evidence="3" id="KW-1185">Reference proteome</keyword>
<reference evidence="3" key="1">
    <citation type="submission" date="2017-08" db="EMBL/GenBank/DDBJ databases">
        <authorList>
            <person name="Varghese N."/>
            <person name="Submissions S."/>
        </authorList>
    </citation>
    <scope>NUCLEOTIDE SEQUENCE [LARGE SCALE GENOMIC DNA]</scope>
    <source>
        <strain evidence="3">DSM 4725</strain>
    </source>
</reference>
<dbReference type="Proteomes" id="UP000219435">
    <property type="component" value="Unassembled WGS sequence"/>
</dbReference>
<name>A0A285VJ34_9ACTN</name>
<evidence type="ECO:0000313" key="3">
    <source>
        <dbReference type="Proteomes" id="UP000219435"/>
    </source>
</evidence>
<evidence type="ECO:0000313" key="2">
    <source>
        <dbReference type="EMBL" id="SOC53568.1"/>
    </source>
</evidence>
<protein>
    <submittedName>
        <fullName evidence="2">Uncharacterized protein</fullName>
    </submittedName>
</protein>